<keyword evidence="1" id="KW-0175">Coiled coil</keyword>
<name>A0A8H5Y8I5_9HYPO</name>
<dbReference type="OrthoDB" id="4138121at2759"/>
<feature type="coiled-coil region" evidence="1">
    <location>
        <begin position="146"/>
        <end position="180"/>
    </location>
</feature>
<evidence type="ECO:0000313" key="3">
    <source>
        <dbReference type="EMBL" id="KAF5707943.1"/>
    </source>
</evidence>
<evidence type="ECO:0000256" key="2">
    <source>
        <dbReference type="SAM" id="MobiDB-lite"/>
    </source>
</evidence>
<protein>
    <submittedName>
        <fullName evidence="3">Uncharacterized protein</fullName>
    </submittedName>
</protein>
<evidence type="ECO:0000256" key="1">
    <source>
        <dbReference type="SAM" id="Coils"/>
    </source>
</evidence>
<sequence>MAIFSPLTGSLRRQRSCSQLASVHQPPPRNDMAQYIDKGSDAMDWQDLQGPTSMNLIRSQLHRDLRADWERDLTSCINKMNAEHQQSQQAVLDNIKETVRTTLKECFANDQTKPQSLKEESTLESPQSLSTEVRLMTPESEDCAQVEQLTQKLEMADLELADLKKQLKETQLRADQLRNMIIPDDGNPVLDSEIETLFSEVRATTQYVARRLYTNPGTHEDPTTKEGKAFFKEIEGLDPERQQDAIQSYLFRLIRRQFFPNTLGVCNIRRHYPDLQDALATTERRLSEAMRDTWFDGTGKKELATWSRATFSCIDLLKNESDEPEAYALYLEQILKPAETNNTKLKERGRKNLRELCKKAHKLGILMRRATDTFQAFTVKGHVHLANYENVAQELRLSNAFIGSLYLCGLGAEAFFNLNLITEHGGIQSPCIANVDSVCPVTCRSMGTMFHDINNYASRERLPLAGRGAIWPAQLISLSIIGELFADEMGDEK</sequence>
<reference evidence="3 4" key="1">
    <citation type="submission" date="2020-05" db="EMBL/GenBank/DDBJ databases">
        <title>Identification and distribution of gene clusters putatively required for synthesis of sphingolipid metabolism inhibitors in phylogenetically diverse species of the filamentous fungus Fusarium.</title>
        <authorList>
            <person name="Kim H.-S."/>
            <person name="Busman M."/>
            <person name="Brown D.W."/>
            <person name="Divon H."/>
            <person name="Uhlig S."/>
            <person name="Proctor R.H."/>
        </authorList>
    </citation>
    <scope>NUCLEOTIDE SEQUENCE [LARGE SCALE GENOMIC DNA]</scope>
    <source>
        <strain evidence="3 4">NRRL 66235</strain>
    </source>
</reference>
<accession>A0A8H5Y8I5</accession>
<comment type="caution">
    <text evidence="3">The sequence shown here is derived from an EMBL/GenBank/DDBJ whole genome shotgun (WGS) entry which is preliminary data.</text>
</comment>
<keyword evidence="4" id="KW-1185">Reference proteome</keyword>
<feature type="region of interest" description="Disordered" evidence="2">
    <location>
        <begin position="110"/>
        <end position="129"/>
    </location>
</feature>
<dbReference type="AlphaFoldDB" id="A0A8H5Y8I5"/>
<organism evidence="3 4">
    <name type="scientific">Fusarium mundagurra</name>
    <dbReference type="NCBI Taxonomy" id="1567541"/>
    <lineage>
        <taxon>Eukaryota</taxon>
        <taxon>Fungi</taxon>
        <taxon>Dikarya</taxon>
        <taxon>Ascomycota</taxon>
        <taxon>Pezizomycotina</taxon>
        <taxon>Sordariomycetes</taxon>
        <taxon>Hypocreomycetidae</taxon>
        <taxon>Hypocreales</taxon>
        <taxon>Nectriaceae</taxon>
        <taxon>Fusarium</taxon>
        <taxon>Fusarium fujikuroi species complex</taxon>
    </lineage>
</organism>
<evidence type="ECO:0000313" key="4">
    <source>
        <dbReference type="Proteomes" id="UP000544331"/>
    </source>
</evidence>
<gene>
    <name evidence="3" type="ORF">FMUND_10808</name>
</gene>
<dbReference type="Proteomes" id="UP000544331">
    <property type="component" value="Unassembled WGS sequence"/>
</dbReference>
<dbReference type="EMBL" id="JAAOAN010000405">
    <property type="protein sequence ID" value="KAF5707943.1"/>
    <property type="molecule type" value="Genomic_DNA"/>
</dbReference>
<proteinExistence type="predicted"/>